<dbReference type="STRING" id="1480694.DC28_14700"/>
<protein>
    <submittedName>
        <fullName evidence="2">Uncharacterized protein</fullName>
    </submittedName>
</protein>
<keyword evidence="3" id="KW-1185">Reference proteome</keyword>
<dbReference type="EMBL" id="JNUP01000072">
    <property type="protein sequence ID" value="KGE70746.1"/>
    <property type="molecule type" value="Genomic_DNA"/>
</dbReference>
<dbReference type="Proteomes" id="UP000029692">
    <property type="component" value="Unassembled WGS sequence"/>
</dbReference>
<accession>A0A098QT56</accession>
<feature type="transmembrane region" description="Helical" evidence="1">
    <location>
        <begin position="97"/>
        <end position="117"/>
    </location>
</feature>
<proteinExistence type="predicted"/>
<feature type="transmembrane region" description="Helical" evidence="1">
    <location>
        <begin position="36"/>
        <end position="56"/>
    </location>
</feature>
<comment type="caution">
    <text evidence="2">The sequence shown here is derived from an EMBL/GenBank/DDBJ whole genome shotgun (WGS) entry which is preliminary data.</text>
</comment>
<dbReference type="AlphaFoldDB" id="A0A098QT56"/>
<name>A0A098QT56_9SPIO</name>
<keyword evidence="1" id="KW-0472">Membrane</keyword>
<gene>
    <name evidence="2" type="ORF">DC28_14700</name>
</gene>
<evidence type="ECO:0000313" key="3">
    <source>
        <dbReference type="Proteomes" id="UP000029692"/>
    </source>
</evidence>
<organism evidence="2 3">
    <name type="scientific">Spirochaeta lutea</name>
    <dbReference type="NCBI Taxonomy" id="1480694"/>
    <lineage>
        <taxon>Bacteria</taxon>
        <taxon>Pseudomonadati</taxon>
        <taxon>Spirochaetota</taxon>
        <taxon>Spirochaetia</taxon>
        <taxon>Spirochaetales</taxon>
        <taxon>Spirochaetaceae</taxon>
        <taxon>Spirochaeta</taxon>
    </lineage>
</organism>
<dbReference type="RefSeq" id="WP_037550172.1">
    <property type="nucleotide sequence ID" value="NZ_JNUP01000072.1"/>
</dbReference>
<sequence>MSYLALLLYFILIENILLSFGLGADFGLRTNWSLRSLAILMGSVTVVLIAFGSLSWVITSLILTPLGIGGMSLIVLLPGVTGLYAAQTRWIDALPRILRYPRSLAMLVLGFSLLVQYQELTYGGMVIGAVSTALGLGFVNFILHTIKERMRLQRLPSSMAGLPGELITLGLLSLVFSLLDSLVFVPLFM</sequence>
<feature type="transmembrane region" description="Helical" evidence="1">
    <location>
        <begin position="62"/>
        <end position="85"/>
    </location>
</feature>
<feature type="transmembrane region" description="Helical" evidence="1">
    <location>
        <begin position="6"/>
        <end position="24"/>
    </location>
</feature>
<feature type="transmembrane region" description="Helical" evidence="1">
    <location>
        <begin position="123"/>
        <end position="146"/>
    </location>
</feature>
<evidence type="ECO:0000256" key="1">
    <source>
        <dbReference type="SAM" id="Phobius"/>
    </source>
</evidence>
<keyword evidence="1" id="KW-0812">Transmembrane</keyword>
<reference evidence="2 3" key="1">
    <citation type="submission" date="2014-05" db="EMBL/GenBank/DDBJ databases">
        <title>De novo Genome Sequence of Spirocheata sp.</title>
        <authorList>
            <person name="Shivani Y."/>
            <person name="Subhash Y."/>
            <person name="Tushar L."/>
            <person name="Sasikala C."/>
            <person name="Ramana C.V."/>
        </authorList>
    </citation>
    <scope>NUCLEOTIDE SEQUENCE [LARGE SCALE GENOMIC DNA]</scope>
    <source>
        <strain evidence="2 3">JC230</strain>
    </source>
</reference>
<keyword evidence="1" id="KW-1133">Transmembrane helix</keyword>
<feature type="transmembrane region" description="Helical" evidence="1">
    <location>
        <begin position="166"/>
        <end position="188"/>
    </location>
</feature>
<evidence type="ECO:0000313" key="2">
    <source>
        <dbReference type="EMBL" id="KGE70746.1"/>
    </source>
</evidence>